<gene>
    <name evidence="2" type="ORF">JCM7686_2286</name>
</gene>
<reference evidence="2 3" key="1">
    <citation type="journal article" date="2014" name="BMC Genomics">
        <title>Architecture and functions of a multipartite genome of the methylotrophic bacterium Paracoccus aminophilus JCM 7686, containing primary and secondary chromids.</title>
        <authorList>
            <person name="Dziewit L."/>
            <person name="Czarnecki J."/>
            <person name="Wibberg D."/>
            <person name="Radlinska M."/>
            <person name="Mrozek P."/>
            <person name="Szymczak M."/>
            <person name="Schluter A."/>
            <person name="Puhler A."/>
            <person name="Bartosik D."/>
        </authorList>
    </citation>
    <scope>NUCLEOTIDE SEQUENCE [LARGE SCALE GENOMIC DNA]</scope>
    <source>
        <strain evidence="2">JCM 7686</strain>
    </source>
</reference>
<feature type="region of interest" description="Disordered" evidence="1">
    <location>
        <begin position="64"/>
        <end position="95"/>
    </location>
</feature>
<accession>S5YVT7</accession>
<proteinExistence type="predicted"/>
<dbReference type="EMBL" id="CP006650">
    <property type="protein sequence ID" value="AGT09356.1"/>
    <property type="molecule type" value="Genomic_DNA"/>
</dbReference>
<dbReference type="Proteomes" id="UP000015480">
    <property type="component" value="Chromosome"/>
</dbReference>
<keyword evidence="3" id="KW-1185">Reference proteome</keyword>
<evidence type="ECO:0000313" key="2">
    <source>
        <dbReference type="EMBL" id="AGT09356.1"/>
    </source>
</evidence>
<sequence length="142" mass="14946">MISSRVLPSGGALSHAVRASKAAPGGAVRPVGRGSAPLRGHLSLRARIRLKLRPIGGLDAQIRAVRGADDRRSRRSSRSPDPLPSEIEVADGDRTKLPSLQTYTIRDAAKIAHLPERLDIGGLETSLAAQGQVAEELGEPAP</sequence>
<dbReference type="AlphaFoldDB" id="S5YVT7"/>
<evidence type="ECO:0000313" key="3">
    <source>
        <dbReference type="Proteomes" id="UP000015480"/>
    </source>
</evidence>
<name>S5YVT7_PARAH</name>
<dbReference type="PATRIC" id="fig|1367847.3.peg.2281"/>
<protein>
    <submittedName>
        <fullName evidence="2">Uncharacterized protein</fullName>
    </submittedName>
</protein>
<feature type="region of interest" description="Disordered" evidence="1">
    <location>
        <begin position="18"/>
        <end position="37"/>
    </location>
</feature>
<dbReference type="KEGG" id="pami:JCM7686_2286"/>
<evidence type="ECO:0000256" key="1">
    <source>
        <dbReference type="SAM" id="MobiDB-lite"/>
    </source>
</evidence>
<organism evidence="2 3">
    <name type="scientific">Paracoccus aminophilus JCM 7686</name>
    <dbReference type="NCBI Taxonomy" id="1367847"/>
    <lineage>
        <taxon>Bacteria</taxon>
        <taxon>Pseudomonadati</taxon>
        <taxon>Pseudomonadota</taxon>
        <taxon>Alphaproteobacteria</taxon>
        <taxon>Rhodobacterales</taxon>
        <taxon>Paracoccaceae</taxon>
        <taxon>Paracoccus</taxon>
    </lineage>
</organism>
<dbReference type="HOGENOM" id="CLU_1813938_0_0_5"/>